<evidence type="ECO:0000256" key="11">
    <source>
        <dbReference type="SAM" id="Coils"/>
    </source>
</evidence>
<dbReference type="GO" id="GO:0031262">
    <property type="term" value="C:Ndc80 complex"/>
    <property type="evidence" value="ECO:0007669"/>
    <property type="project" value="InterPro"/>
</dbReference>
<dbReference type="RefSeq" id="XP_025378330.1">
    <property type="nucleotide sequence ID" value="XM_025524760.1"/>
</dbReference>
<keyword evidence="10" id="KW-0137">Centromere</keyword>
<feature type="region of interest" description="Disordered" evidence="12">
    <location>
        <begin position="386"/>
        <end position="425"/>
    </location>
</feature>
<evidence type="ECO:0000256" key="4">
    <source>
        <dbReference type="ARBA" id="ARBA00022454"/>
    </source>
</evidence>
<dbReference type="GeneID" id="37046676"/>
<feature type="coiled-coil region" evidence="11">
    <location>
        <begin position="181"/>
        <end position="236"/>
    </location>
</feature>
<dbReference type="GO" id="GO:0005634">
    <property type="term" value="C:nucleus"/>
    <property type="evidence" value="ECO:0007669"/>
    <property type="project" value="UniProtKB-SubCell"/>
</dbReference>
<keyword evidence="5" id="KW-0132">Cell division</keyword>
<dbReference type="OrthoDB" id="8194677at2759"/>
<keyword evidence="4" id="KW-0158">Chromosome</keyword>
<evidence type="ECO:0000256" key="3">
    <source>
        <dbReference type="ARBA" id="ARBA00005498"/>
    </source>
</evidence>
<evidence type="ECO:0000313" key="16">
    <source>
        <dbReference type="Proteomes" id="UP000245768"/>
    </source>
</evidence>
<dbReference type="InterPro" id="IPR038275">
    <property type="entry name" value="Nuf2_N_sf"/>
</dbReference>
<protein>
    <submittedName>
        <fullName evidence="15">Uncharacterized protein</fullName>
    </submittedName>
</protein>
<evidence type="ECO:0000256" key="8">
    <source>
        <dbReference type="ARBA" id="ARBA00023242"/>
    </source>
</evidence>
<evidence type="ECO:0000256" key="2">
    <source>
        <dbReference type="ARBA" id="ARBA00004584"/>
    </source>
</evidence>
<organism evidence="15 16">
    <name type="scientific">Acaromyces ingoldii</name>
    <dbReference type="NCBI Taxonomy" id="215250"/>
    <lineage>
        <taxon>Eukaryota</taxon>
        <taxon>Fungi</taxon>
        <taxon>Dikarya</taxon>
        <taxon>Basidiomycota</taxon>
        <taxon>Ustilaginomycotina</taxon>
        <taxon>Exobasidiomycetes</taxon>
        <taxon>Exobasidiales</taxon>
        <taxon>Cryptobasidiaceae</taxon>
        <taxon>Acaromyces</taxon>
    </lineage>
</organism>
<name>A0A316YPQ7_9BASI</name>
<proteinExistence type="inferred from homology"/>
<dbReference type="AlphaFoldDB" id="A0A316YPQ7"/>
<dbReference type="GO" id="GO:0051301">
    <property type="term" value="P:cell division"/>
    <property type="evidence" value="ECO:0007669"/>
    <property type="project" value="UniProtKB-KW"/>
</dbReference>
<evidence type="ECO:0000256" key="9">
    <source>
        <dbReference type="ARBA" id="ARBA00023306"/>
    </source>
</evidence>
<dbReference type="EMBL" id="KZ819635">
    <property type="protein sequence ID" value="PWN91132.1"/>
    <property type="molecule type" value="Genomic_DNA"/>
</dbReference>
<gene>
    <name evidence="15" type="ORF">FA10DRAFT_299771</name>
</gene>
<keyword evidence="7 11" id="KW-0175">Coiled coil</keyword>
<evidence type="ECO:0000256" key="7">
    <source>
        <dbReference type="ARBA" id="ARBA00023054"/>
    </source>
</evidence>
<dbReference type="Pfam" id="PF18595">
    <property type="entry name" value="Nuf2_DHR10-like"/>
    <property type="match status" value="1"/>
</dbReference>
<evidence type="ECO:0000259" key="13">
    <source>
        <dbReference type="Pfam" id="PF03800"/>
    </source>
</evidence>
<evidence type="ECO:0000256" key="10">
    <source>
        <dbReference type="ARBA" id="ARBA00023328"/>
    </source>
</evidence>
<evidence type="ECO:0000256" key="6">
    <source>
        <dbReference type="ARBA" id="ARBA00022776"/>
    </source>
</evidence>
<evidence type="ECO:0000256" key="1">
    <source>
        <dbReference type="ARBA" id="ARBA00004123"/>
    </source>
</evidence>
<reference evidence="15 16" key="1">
    <citation type="journal article" date="2018" name="Mol. Biol. Evol.">
        <title>Broad Genomic Sampling Reveals a Smut Pathogenic Ancestry of the Fungal Clade Ustilaginomycotina.</title>
        <authorList>
            <person name="Kijpornyongpan T."/>
            <person name="Mondo S.J."/>
            <person name="Barry K."/>
            <person name="Sandor L."/>
            <person name="Lee J."/>
            <person name="Lipzen A."/>
            <person name="Pangilinan J."/>
            <person name="LaButti K."/>
            <person name="Hainaut M."/>
            <person name="Henrissat B."/>
            <person name="Grigoriev I.V."/>
            <person name="Spatafora J.W."/>
            <person name="Aime M.C."/>
        </authorList>
    </citation>
    <scope>NUCLEOTIDE SEQUENCE [LARGE SCALE GENOMIC DNA]</scope>
    <source>
        <strain evidence="15 16">MCA 4198</strain>
    </source>
</reference>
<dbReference type="STRING" id="215250.A0A316YPQ7"/>
<dbReference type="InterPro" id="IPR041112">
    <property type="entry name" value="Nuf2_DHR10-like"/>
</dbReference>
<evidence type="ECO:0000313" key="15">
    <source>
        <dbReference type="EMBL" id="PWN91132.1"/>
    </source>
</evidence>
<keyword evidence="8" id="KW-0539">Nucleus</keyword>
<dbReference type="InParanoid" id="A0A316YPQ7"/>
<keyword evidence="6" id="KW-0498">Mitosis</keyword>
<evidence type="ECO:0000259" key="14">
    <source>
        <dbReference type="Pfam" id="PF18595"/>
    </source>
</evidence>
<dbReference type="Gene3D" id="1.10.418.60">
    <property type="entry name" value="Ncd80 complex, Nuf2 subunit"/>
    <property type="match status" value="1"/>
</dbReference>
<accession>A0A316YPQ7</accession>
<dbReference type="Pfam" id="PF03800">
    <property type="entry name" value="Nuf2"/>
    <property type="match status" value="1"/>
</dbReference>
<evidence type="ECO:0000256" key="5">
    <source>
        <dbReference type="ARBA" id="ARBA00022618"/>
    </source>
</evidence>
<dbReference type="Proteomes" id="UP000245768">
    <property type="component" value="Unassembled WGS sequence"/>
</dbReference>
<keyword evidence="9" id="KW-0131">Cell cycle</keyword>
<dbReference type="InterPro" id="IPR005549">
    <property type="entry name" value="Kinetochore_Nuf2_N"/>
</dbReference>
<keyword evidence="16" id="KW-1185">Reference proteome</keyword>
<comment type="similarity">
    <text evidence="3">Belongs to the NUF2 family.</text>
</comment>
<feature type="domain" description="Nuf2 DHR10-like" evidence="14">
    <location>
        <begin position="294"/>
        <end position="398"/>
    </location>
</feature>
<feature type="domain" description="Kinetochore protein Nuf2 N-terminal" evidence="13">
    <location>
        <begin position="37"/>
        <end position="175"/>
    </location>
</feature>
<comment type="subcellular location">
    <subcellularLocation>
        <location evidence="2">Chromosome</location>
        <location evidence="2">Centromere</location>
    </subcellularLocation>
    <subcellularLocation>
        <location evidence="1">Nucleus</location>
    </subcellularLocation>
</comment>
<dbReference type="FunCoup" id="A0A316YPQ7">
    <property type="interactions" value="61"/>
</dbReference>
<sequence>MAFSSSVSYGVPPGASLGGAAGGPMASAGSQDNNYSSFPAVKIEELLSVLSEIGLVGTTHDDVARPSYSFVQTCLYAFVECLSNANGDALERWRGDLIAGAGESRDMYEEALSVAIFCREIRAMMMAATINDFSVSDLNRPQAKRFKRQMSGLVNFFRFRTDREVEYEDVVHESEVLYDERDELSRSVRELKVQVERREAEHKASLAEADVKRRDNAKLKDTLYELRQEQDRLVEEADRGKTRQADLVKRQTEITYRMRLIDEELDSLNMRVQYSPQDLHSMIHELDGQHGAKAQALAEEEAKGASLAERIAVLSQLEAKASKCSQDMNVVLEDLARISAEERELDEQQRRLEAELRERNERVQRRHELESQTRFGRERLARIEASHEERRADEAKRARADEEALRTMDEERAQREARADEMRQETQRLADEYAQQRDAFDAVCARFKRDKARLDAVCRDYITSVSQRLEI</sequence>
<evidence type="ECO:0000256" key="12">
    <source>
        <dbReference type="SAM" id="MobiDB-lite"/>
    </source>
</evidence>